<comment type="caution">
    <text evidence="3">The sequence shown here is derived from an EMBL/GenBank/DDBJ whole genome shotgun (WGS) entry which is preliminary data.</text>
</comment>
<sequence length="647" mass="70666">MRQNNLTEGSTHTPAGVSDGQLHFQSTGVYIPSPADASDIAGRSPEKTTESLLNETRNRIVASPSFEQTVTDSPSVDVFLTGNETGENEEIMRSVRRTLSADPEGIHIIDDTCPSRTTPASQLQTMAELLHRHQMEQMEKNKRIEELGDISMRSSSQESARGRIDTAQAADLVSDRSITLQDQEEAQAGPSTADEFMTGGHPLTIVAASPKSGEEAKHPSATVLGKRKERSHSSSISGSAEILLAGHLAPDGSVDLPRDEADNLAHDEAGEGSIPLDNDGKRRRQGRKRKPPVEPIAKASKGRRISKVPATLPAQRFKCESRRRWKSLEPYVTMMKMLLKTTMGDGWQIMADVLAKVSPAEEQKDIRRIKQTWANEYTRLKTKAATGRLVTLQHLNSSWPWSLEEKKQLWRTGIDLCIDKANWDLVTAEVNNSAKASGEPEVTSEECRAEWDNVLRYEYTDEVPHDLEPAYGPSLVDSLATDKQAGSSRVSSHQASPAGPDNAGEQPSATLNLAQSETGPSSILDDRSTYQFALNDYVNADLSITRLGDIFVGGTTDVMPVNRPVQVQPARFGDVGVEDDASIIREAGPAAAMMDDQADNQSFAMRVQDESHGSRQADQQGDAEASFVKGIEMEDVSDDVAKLLDRS</sequence>
<feature type="region of interest" description="Disordered" evidence="1">
    <location>
        <begin position="204"/>
        <end position="237"/>
    </location>
</feature>
<evidence type="ECO:0000256" key="1">
    <source>
        <dbReference type="SAM" id="MobiDB-lite"/>
    </source>
</evidence>
<proteinExistence type="predicted"/>
<evidence type="ECO:0000259" key="2">
    <source>
        <dbReference type="PROSITE" id="PS50090"/>
    </source>
</evidence>
<name>A0A8K0NQ11_9TREE</name>
<evidence type="ECO:0000313" key="4">
    <source>
        <dbReference type="Proteomes" id="UP000812966"/>
    </source>
</evidence>
<feature type="domain" description="Myb-like" evidence="2">
    <location>
        <begin position="400"/>
        <end position="455"/>
    </location>
</feature>
<dbReference type="InterPro" id="IPR001005">
    <property type="entry name" value="SANT/Myb"/>
</dbReference>
<organism evidence="3 4">
    <name type="scientific">Filobasidium floriforme</name>
    <dbReference type="NCBI Taxonomy" id="5210"/>
    <lineage>
        <taxon>Eukaryota</taxon>
        <taxon>Fungi</taxon>
        <taxon>Dikarya</taxon>
        <taxon>Basidiomycota</taxon>
        <taxon>Agaricomycotina</taxon>
        <taxon>Tremellomycetes</taxon>
        <taxon>Filobasidiales</taxon>
        <taxon>Filobasidiaceae</taxon>
        <taxon>Filobasidium</taxon>
    </lineage>
</organism>
<accession>A0A8K0NQ11</accession>
<feature type="compositionally biased region" description="Basic residues" evidence="1">
    <location>
        <begin position="281"/>
        <end position="290"/>
    </location>
</feature>
<dbReference type="PROSITE" id="PS50090">
    <property type="entry name" value="MYB_LIKE"/>
    <property type="match status" value="1"/>
</dbReference>
<feature type="compositionally biased region" description="Polar residues" evidence="1">
    <location>
        <begin position="1"/>
        <end position="13"/>
    </location>
</feature>
<evidence type="ECO:0000313" key="3">
    <source>
        <dbReference type="EMBL" id="KAG7532278.1"/>
    </source>
</evidence>
<reference evidence="3" key="1">
    <citation type="submission" date="2020-04" db="EMBL/GenBank/DDBJ databases">
        <title>Analysis of mating type loci in Filobasidium floriforme.</title>
        <authorList>
            <person name="Nowrousian M."/>
        </authorList>
    </citation>
    <scope>NUCLEOTIDE SEQUENCE</scope>
    <source>
        <strain evidence="3">CBS 6242</strain>
    </source>
</reference>
<dbReference type="EMBL" id="JABELV010000069">
    <property type="protein sequence ID" value="KAG7532278.1"/>
    <property type="molecule type" value="Genomic_DNA"/>
</dbReference>
<feature type="region of interest" description="Disordered" evidence="1">
    <location>
        <begin position="265"/>
        <end position="304"/>
    </location>
</feature>
<dbReference type="AlphaFoldDB" id="A0A8K0NQ11"/>
<gene>
    <name evidence="3" type="ORF">FFLO_03673</name>
</gene>
<feature type="region of interest" description="Disordered" evidence="1">
    <location>
        <begin position="605"/>
        <end position="630"/>
    </location>
</feature>
<feature type="compositionally biased region" description="Polar residues" evidence="1">
    <location>
        <begin position="484"/>
        <end position="495"/>
    </location>
</feature>
<dbReference type="Proteomes" id="UP000812966">
    <property type="component" value="Unassembled WGS sequence"/>
</dbReference>
<keyword evidence="4" id="KW-1185">Reference proteome</keyword>
<feature type="region of interest" description="Disordered" evidence="1">
    <location>
        <begin position="1"/>
        <end position="51"/>
    </location>
</feature>
<feature type="region of interest" description="Disordered" evidence="1">
    <location>
        <begin position="481"/>
        <end position="508"/>
    </location>
</feature>
<feature type="region of interest" description="Disordered" evidence="1">
    <location>
        <begin position="144"/>
        <end position="164"/>
    </location>
</feature>
<protein>
    <recommendedName>
        <fullName evidence="2">Myb-like domain-containing protein</fullName>
    </recommendedName>
</protein>